<dbReference type="PRINTS" id="PR01466">
    <property type="entry name" value="ARGDEIMINASE"/>
</dbReference>
<dbReference type="Pfam" id="PF02274">
    <property type="entry name" value="ADI"/>
    <property type="match status" value="1"/>
</dbReference>
<organism evidence="4 5">
    <name type="scientific">Kribbibacterium absianum</name>
    <dbReference type="NCBI Taxonomy" id="3044210"/>
    <lineage>
        <taxon>Bacteria</taxon>
        <taxon>Bacillati</taxon>
        <taxon>Actinomycetota</taxon>
        <taxon>Coriobacteriia</taxon>
        <taxon>Coriobacteriales</taxon>
        <taxon>Kribbibacteriaceae</taxon>
        <taxon>Kribbibacterium</taxon>
    </lineage>
</organism>
<proteinExistence type="inferred from homology"/>
<evidence type="ECO:0000256" key="2">
    <source>
        <dbReference type="ARBA" id="ARBA00022801"/>
    </source>
</evidence>
<dbReference type="HAMAP" id="MF_00242">
    <property type="entry name" value="Arg_deiminase"/>
    <property type="match status" value="1"/>
</dbReference>
<evidence type="ECO:0000256" key="3">
    <source>
        <dbReference type="HAMAP-Rule" id="MF_00242"/>
    </source>
</evidence>
<dbReference type="RefSeq" id="WP_283713170.1">
    <property type="nucleotide sequence ID" value="NZ_JASJEW010000003.1"/>
</dbReference>
<protein>
    <recommendedName>
        <fullName evidence="3">Arginine deiminase</fullName>
        <shortName evidence="3">ADI</shortName>
        <ecNumber evidence="3">3.5.3.6</ecNumber>
    </recommendedName>
    <alternativeName>
        <fullName evidence="3">Arginine dihydrolase</fullName>
        <shortName evidence="3">AD</shortName>
    </alternativeName>
</protein>
<dbReference type="PIRSF" id="PIRSF006356">
    <property type="entry name" value="Arg_deiminase"/>
    <property type="match status" value="1"/>
</dbReference>
<feature type="active site" description="Amidino-cysteine intermediate" evidence="3">
    <location>
        <position position="406"/>
    </location>
</feature>
<dbReference type="PANTHER" id="PTHR47271">
    <property type="entry name" value="ARGININE DEIMINASE"/>
    <property type="match status" value="1"/>
</dbReference>
<dbReference type="EMBL" id="JASJEX010000004">
    <property type="protein sequence ID" value="MDJ1130023.1"/>
    <property type="molecule type" value="Genomic_DNA"/>
</dbReference>
<dbReference type="SUPFAM" id="SSF55909">
    <property type="entry name" value="Pentein"/>
    <property type="match status" value="1"/>
</dbReference>
<dbReference type="NCBIfam" id="TIGR01078">
    <property type="entry name" value="arcA"/>
    <property type="match status" value="1"/>
</dbReference>
<sequence>MSKGLHVSSEIGQLKKVCLHRPGDELLNLPPDELERLLFDDVPFLQVAQEEHDTFAQTLRDQGVEVLYLEKLVAEALDAHPEARDEFLDQWVEESGVTGKHAPQIIREYIDSFKDNLEMVEHTMAGVTKQEVQLPVKANETLRSIVGTDGDTESDLLVDPMPNLYFTRDPFAVVGNGVNLNRMYSVTRNRETLYGKYIFKYHPDYCDVPLWYRRNSAYHTEGGDVLNLNSHAIAVGISQRTEAAAIDVMANHMFWGKEECPITEIYAFNIPVSRAFMHLDTVFTQIDRDKFTIHPAIMGTLQVFKLTPGKEVNDVKIEEMNDTLENTLAKILGLDQVTLIPCGGGDPIAAAREQWNDGSNTLCVKPGQICVYQRNNVTNEILYKAGLDLLVIPSAELSRGRGGPRCMSMPFWREDVEW</sequence>
<evidence type="ECO:0000313" key="5">
    <source>
        <dbReference type="Proteomes" id="UP001431693"/>
    </source>
</evidence>
<keyword evidence="3" id="KW-0056">Arginine metabolism</keyword>
<comment type="caution">
    <text evidence="4">The sequence shown here is derived from an EMBL/GenBank/DDBJ whole genome shotgun (WGS) entry which is preliminary data.</text>
</comment>
<keyword evidence="3" id="KW-0963">Cytoplasm</keyword>
<dbReference type="InterPro" id="IPR003876">
    <property type="entry name" value="Arg_deiminase"/>
</dbReference>
<evidence type="ECO:0000256" key="1">
    <source>
        <dbReference type="ARBA" id="ARBA00010206"/>
    </source>
</evidence>
<dbReference type="GO" id="GO:0016990">
    <property type="term" value="F:arginine deiminase activity"/>
    <property type="evidence" value="ECO:0007669"/>
    <property type="project" value="UniProtKB-EC"/>
</dbReference>
<comment type="pathway">
    <text evidence="3">Amino-acid degradation; L-arginine degradation via ADI pathway; carbamoyl phosphate from L-arginine: step 1/2.</text>
</comment>
<reference evidence="4" key="1">
    <citation type="submission" date="2023-05" db="EMBL/GenBank/DDBJ databases">
        <title>[olsenella] sp. nov., isolated from a pig farm feces dump.</title>
        <authorList>
            <person name="Chang Y.-H."/>
        </authorList>
    </citation>
    <scope>NUCLEOTIDE SEQUENCE</scope>
    <source>
        <strain evidence="4">YH-ols2217</strain>
    </source>
</reference>
<comment type="similarity">
    <text evidence="1 3">Belongs to the arginine deiminase family.</text>
</comment>
<dbReference type="EC" id="3.5.3.6" evidence="3"/>
<keyword evidence="2 3" id="KW-0378">Hydrolase</keyword>
<keyword evidence="5" id="KW-1185">Reference proteome</keyword>
<dbReference type="Proteomes" id="UP001431693">
    <property type="component" value="Unassembled WGS sequence"/>
</dbReference>
<comment type="catalytic activity">
    <reaction evidence="3">
        <text>L-arginine + H2O = L-citrulline + NH4(+)</text>
        <dbReference type="Rhea" id="RHEA:19597"/>
        <dbReference type="ChEBI" id="CHEBI:15377"/>
        <dbReference type="ChEBI" id="CHEBI:28938"/>
        <dbReference type="ChEBI" id="CHEBI:32682"/>
        <dbReference type="ChEBI" id="CHEBI:57743"/>
        <dbReference type="EC" id="3.5.3.6"/>
    </reaction>
</comment>
<name>A0ABT6ZLU4_9ACTN</name>
<comment type="subcellular location">
    <subcellularLocation>
        <location evidence="3">Cytoplasm</location>
    </subcellularLocation>
</comment>
<dbReference type="Gene3D" id="3.75.10.10">
    <property type="entry name" value="L-arginine/glycine Amidinotransferase, Chain A"/>
    <property type="match status" value="1"/>
</dbReference>
<dbReference type="PANTHER" id="PTHR47271:SF2">
    <property type="entry name" value="ARGININE DEIMINASE"/>
    <property type="match status" value="1"/>
</dbReference>
<accession>A0ABT6ZLU4</accession>
<dbReference type="NCBIfam" id="NF002381">
    <property type="entry name" value="PRK01388.1"/>
    <property type="match status" value="1"/>
</dbReference>
<dbReference type="Gene3D" id="1.10.3930.10">
    <property type="entry name" value="Arginine deiminase"/>
    <property type="match status" value="1"/>
</dbReference>
<gene>
    <name evidence="3 4" type="primary">arcA</name>
    <name evidence="4" type="ORF">QJ043_08025</name>
</gene>
<evidence type="ECO:0000313" key="4">
    <source>
        <dbReference type="EMBL" id="MDJ1130023.1"/>
    </source>
</evidence>